<name>A0A2K2FKM2_9CLOT</name>
<comment type="pathway">
    <text evidence="2 12">One-carbon metabolism; tetrahydrofolate interconversion.</text>
</comment>
<dbReference type="KEGG" id="cthd:CDO33_15285"/>
<accession>A0A2K2FKM2</accession>
<evidence type="ECO:0000256" key="8">
    <source>
        <dbReference type="ARBA" id="ARBA00023027"/>
    </source>
</evidence>
<evidence type="ECO:0000256" key="5">
    <source>
        <dbReference type="ARBA" id="ARBA00022630"/>
    </source>
</evidence>
<dbReference type="GO" id="GO:0035999">
    <property type="term" value="P:tetrahydrofolate interconversion"/>
    <property type="evidence" value="ECO:0007669"/>
    <property type="project" value="UniProtKB-UniPathway"/>
</dbReference>
<evidence type="ECO:0000256" key="2">
    <source>
        <dbReference type="ARBA" id="ARBA00004777"/>
    </source>
</evidence>
<evidence type="ECO:0000256" key="7">
    <source>
        <dbReference type="ARBA" id="ARBA00023002"/>
    </source>
</evidence>
<dbReference type="GO" id="GO:0009086">
    <property type="term" value="P:methionine biosynthetic process"/>
    <property type="evidence" value="ECO:0007669"/>
    <property type="project" value="UniProtKB-KW"/>
</dbReference>
<protein>
    <recommendedName>
        <fullName evidence="12">Methylenetetrahydrofolate reductase</fullName>
        <ecNumber evidence="12">1.5.1.54</ecNumber>
    </recommendedName>
</protein>
<keyword evidence="7 12" id="KW-0560">Oxidoreductase</keyword>
<evidence type="ECO:0000256" key="11">
    <source>
        <dbReference type="ARBA" id="ARBA00048628"/>
    </source>
</evidence>
<dbReference type="NCBIfam" id="TIGR00676">
    <property type="entry name" value="fadh2"/>
    <property type="match status" value="1"/>
</dbReference>
<dbReference type="GO" id="GO:0106312">
    <property type="term" value="F:methylenetetrahydrofolate reductase (NADH) activity"/>
    <property type="evidence" value="ECO:0007669"/>
    <property type="project" value="UniProtKB-EC"/>
</dbReference>
<dbReference type="SUPFAM" id="SSF51730">
    <property type="entry name" value="FAD-linked oxidoreductase"/>
    <property type="match status" value="1"/>
</dbReference>
<evidence type="ECO:0000256" key="9">
    <source>
        <dbReference type="ARBA" id="ARBA00023167"/>
    </source>
</evidence>
<comment type="cofactor">
    <cofactor evidence="1 12">
        <name>FAD</name>
        <dbReference type="ChEBI" id="CHEBI:57692"/>
    </cofactor>
</comment>
<dbReference type="PANTHER" id="PTHR45754">
    <property type="entry name" value="METHYLENETETRAHYDROFOLATE REDUCTASE"/>
    <property type="match status" value="1"/>
</dbReference>
<dbReference type="EMBL" id="NIOJ01000019">
    <property type="protein sequence ID" value="PNT99333.1"/>
    <property type="molecule type" value="Genomic_DNA"/>
</dbReference>
<dbReference type="EC" id="1.5.1.54" evidence="12"/>
<evidence type="ECO:0000256" key="4">
    <source>
        <dbReference type="ARBA" id="ARBA00022605"/>
    </source>
</evidence>
<dbReference type="GO" id="GO:0071949">
    <property type="term" value="F:FAD binding"/>
    <property type="evidence" value="ECO:0007669"/>
    <property type="project" value="TreeGrafter"/>
</dbReference>
<keyword evidence="9" id="KW-0486">Methionine biosynthesis</keyword>
<dbReference type="InterPro" id="IPR003171">
    <property type="entry name" value="Mehydrof_redctse-like"/>
</dbReference>
<keyword evidence="6 12" id="KW-0274">FAD</keyword>
<dbReference type="InterPro" id="IPR029041">
    <property type="entry name" value="FAD-linked_oxidoreductase-like"/>
</dbReference>
<dbReference type="GO" id="GO:0005829">
    <property type="term" value="C:cytosol"/>
    <property type="evidence" value="ECO:0007669"/>
    <property type="project" value="InterPro"/>
</dbReference>
<evidence type="ECO:0000256" key="10">
    <source>
        <dbReference type="ARBA" id="ARBA00034478"/>
    </source>
</evidence>
<dbReference type="PANTHER" id="PTHR45754:SF3">
    <property type="entry name" value="METHYLENETETRAHYDROFOLATE REDUCTASE (NADPH)"/>
    <property type="match status" value="1"/>
</dbReference>
<evidence type="ECO:0000256" key="1">
    <source>
        <dbReference type="ARBA" id="ARBA00001974"/>
    </source>
</evidence>
<dbReference type="RefSeq" id="WP_103081402.1">
    <property type="nucleotide sequence ID" value="NZ_CP021850.1"/>
</dbReference>
<comment type="similarity">
    <text evidence="3 12">Belongs to the methylenetetrahydrofolate reductase family.</text>
</comment>
<dbReference type="InterPro" id="IPR004620">
    <property type="entry name" value="MTHF_reductase_bac"/>
</dbReference>
<keyword evidence="8" id="KW-0520">NAD</keyword>
<organism evidence="13 14">
    <name type="scientific">Clostridium thermosuccinogenes</name>
    <dbReference type="NCBI Taxonomy" id="84032"/>
    <lineage>
        <taxon>Bacteria</taxon>
        <taxon>Bacillati</taxon>
        <taxon>Bacillota</taxon>
        <taxon>Clostridia</taxon>
        <taxon>Eubacteriales</taxon>
        <taxon>Clostridiaceae</taxon>
        <taxon>Clostridium</taxon>
    </lineage>
</organism>
<dbReference type="UniPathway" id="UPA00193"/>
<sequence>MKIVKLFKNKRPVVSFEVFPPKPDVPIENIYDSLDKFKDLNPDYISVTYGAGGSTRGRTVEIASKIKNELGIESMAHFTCVGHTKEEICALLDQMRSHKLENILALRGDPPLNQPDFDFSKNPYRYANELIREIKVKNGFCIAAAAYVEGHVESARIKDDLINLKRKVDEGADFLITQLFFDNRMFYDFLDKLISLNINCPVTAGIMPVLKADQLKVIAAKSGCSIPARLVLLMDKYADNPEDLRKAGIEYSAAQIRDLVENGVDGIHLYTMNRPKSTRKILEQAGLLYRMHQEAYVSKQLSSFPLF</sequence>
<evidence type="ECO:0000256" key="6">
    <source>
        <dbReference type="ARBA" id="ARBA00022827"/>
    </source>
</evidence>
<dbReference type="CDD" id="cd00537">
    <property type="entry name" value="MTHFR"/>
    <property type="match status" value="1"/>
</dbReference>
<dbReference type="OrthoDB" id="9812555at2"/>
<dbReference type="Proteomes" id="UP000236151">
    <property type="component" value="Unassembled WGS sequence"/>
</dbReference>
<dbReference type="AlphaFoldDB" id="A0A2K2FKM2"/>
<dbReference type="Gene3D" id="3.20.20.220">
    <property type="match status" value="1"/>
</dbReference>
<comment type="pathway">
    <text evidence="10">Amino-acid biosynthesis; L-methionine biosynthesis via de novo pathway.</text>
</comment>
<proteinExistence type="inferred from homology"/>
<dbReference type="Pfam" id="PF02219">
    <property type="entry name" value="MTHFR"/>
    <property type="match status" value="1"/>
</dbReference>
<gene>
    <name evidence="13" type="primary">metF</name>
    <name evidence="13" type="ORF">CDQ84_08980</name>
</gene>
<keyword evidence="5 12" id="KW-0285">Flavoprotein</keyword>
<evidence type="ECO:0000256" key="12">
    <source>
        <dbReference type="RuleBase" id="RU003862"/>
    </source>
</evidence>
<reference evidence="13 14" key="1">
    <citation type="submission" date="2017-06" db="EMBL/GenBank/DDBJ databases">
        <title>Investigating the central metabolism of Clostridium thermosuccinogenes.</title>
        <authorList>
            <person name="Koendjbiharie J.G."/>
            <person name="van Kranenburg R."/>
        </authorList>
    </citation>
    <scope>NUCLEOTIDE SEQUENCE [LARGE SCALE GENOMIC DNA]</scope>
    <source>
        <strain evidence="13 14">DSM 5806</strain>
    </source>
</reference>
<comment type="caution">
    <text evidence="13">The sequence shown here is derived from an EMBL/GenBank/DDBJ whole genome shotgun (WGS) entry which is preliminary data.</text>
</comment>
<keyword evidence="4" id="KW-0028">Amino-acid biosynthesis</keyword>
<keyword evidence="14" id="KW-1185">Reference proteome</keyword>
<evidence type="ECO:0000313" key="13">
    <source>
        <dbReference type="EMBL" id="PNT99333.1"/>
    </source>
</evidence>
<evidence type="ECO:0000313" key="14">
    <source>
        <dbReference type="Proteomes" id="UP000236151"/>
    </source>
</evidence>
<comment type="catalytic activity">
    <reaction evidence="11">
        <text>(6S)-5-methyl-5,6,7,8-tetrahydrofolate + NAD(+) = (6R)-5,10-methylene-5,6,7,8-tetrahydrofolate + NADH + H(+)</text>
        <dbReference type="Rhea" id="RHEA:19821"/>
        <dbReference type="ChEBI" id="CHEBI:15378"/>
        <dbReference type="ChEBI" id="CHEBI:15636"/>
        <dbReference type="ChEBI" id="CHEBI:18608"/>
        <dbReference type="ChEBI" id="CHEBI:57540"/>
        <dbReference type="ChEBI" id="CHEBI:57945"/>
        <dbReference type="EC" id="1.5.1.54"/>
    </reaction>
    <physiologicalReaction direction="right-to-left" evidence="11">
        <dbReference type="Rhea" id="RHEA:19823"/>
    </physiologicalReaction>
</comment>
<evidence type="ECO:0000256" key="3">
    <source>
        <dbReference type="ARBA" id="ARBA00006743"/>
    </source>
</evidence>